<evidence type="ECO:0000313" key="3">
    <source>
        <dbReference type="Proteomes" id="UP000198757"/>
    </source>
</evidence>
<protein>
    <recommendedName>
        <fullName evidence="1">ZU5 domain-containing protein</fullName>
    </recommendedName>
</protein>
<evidence type="ECO:0000313" key="2">
    <source>
        <dbReference type="EMBL" id="SDC07260.1"/>
    </source>
</evidence>
<dbReference type="OrthoDB" id="770607at2"/>
<dbReference type="PROSITE" id="PS51257">
    <property type="entry name" value="PROKAR_LIPOPROTEIN"/>
    <property type="match status" value="1"/>
</dbReference>
<sequence>MKKINVWLCVILLASACTKPDLSSPVSIPGPLITVPGIPQGSAITKTIGVSGGSLTSADGDFSVIIPAGALAGNQEISVQPVMNQLPAGYGRAYRLTPHTISFQKPVTIRFRYEENSIRNTAPELLGIAYQDQEGKWFHAAAPMLDKENRTLTVSSTHFSDWGFFPYFYIDPARVLTDPGAQLDLRVMATVPDNSGYIPLPGESPVLQPYQPDNSYFGAWNYSGNGSLEGKGNTAHYRAPDAAPKVNPESVSVAVKMQRKGQFLLVSNITIRTAFHIDYMQVDETELYTGGFNYPSRLWIYGSFGEDPGKGKRSVKINNTDVTVATWMPGMIACDIPTSGPYASGIVKVEAGAAAASKLLNEWVLDMYYDKVESPGGALTKKVNLVLRFRGDAEGFFQQGQVAMVKETNLHESSKGIINMPAGSYTNHVTMDACGDYTVKWDAIRDLVVSRKKYTEADGLSGSVVNKPNGFDLKIRLMAENVLMTHRKFVDCHSGSTNDDVPDAIQIQGFHEAIIPLRFSGNASIMAGAMPLKTGTGVAAGLYFDAPDYVPALFTTRLHWDEALPKYK</sequence>
<dbReference type="PROSITE" id="PS51145">
    <property type="entry name" value="ZU5"/>
    <property type="match status" value="1"/>
</dbReference>
<gene>
    <name evidence="2" type="ORF">SAMN04487894_101262</name>
</gene>
<evidence type="ECO:0000259" key="1">
    <source>
        <dbReference type="PROSITE" id="PS51145"/>
    </source>
</evidence>
<dbReference type="EMBL" id="FMZO01000001">
    <property type="protein sequence ID" value="SDC07260.1"/>
    <property type="molecule type" value="Genomic_DNA"/>
</dbReference>
<name>A0A1G6ILG2_NIADE</name>
<dbReference type="Gene3D" id="2.60.220.30">
    <property type="match status" value="1"/>
</dbReference>
<reference evidence="3" key="1">
    <citation type="submission" date="2016-10" db="EMBL/GenBank/DDBJ databases">
        <authorList>
            <person name="Varghese N."/>
            <person name="Submissions S."/>
        </authorList>
    </citation>
    <scope>NUCLEOTIDE SEQUENCE [LARGE SCALE GENOMIC DNA]</scope>
    <source>
        <strain evidence="3">DSM 25811 / CCM 8410 / LMG 26954 / E90</strain>
    </source>
</reference>
<proteinExistence type="predicted"/>
<dbReference type="InterPro" id="IPR000906">
    <property type="entry name" value="ZU5_dom"/>
</dbReference>
<organism evidence="2 3">
    <name type="scientific">Niabella drilacis (strain DSM 25811 / CCM 8410 / CCUG 62505 / LMG 26954 / E90)</name>
    <dbReference type="NCBI Taxonomy" id="1285928"/>
    <lineage>
        <taxon>Bacteria</taxon>
        <taxon>Pseudomonadati</taxon>
        <taxon>Bacteroidota</taxon>
        <taxon>Chitinophagia</taxon>
        <taxon>Chitinophagales</taxon>
        <taxon>Chitinophagaceae</taxon>
        <taxon>Niabella</taxon>
    </lineage>
</organism>
<accession>A0A1G6ILG2</accession>
<dbReference type="Proteomes" id="UP000198757">
    <property type="component" value="Unassembled WGS sequence"/>
</dbReference>
<dbReference type="AlphaFoldDB" id="A0A1G6ILG2"/>
<dbReference type="RefSeq" id="WP_090388215.1">
    <property type="nucleotide sequence ID" value="NZ_FMZO01000001.1"/>
</dbReference>
<keyword evidence="3" id="KW-1185">Reference proteome</keyword>
<feature type="domain" description="ZU5" evidence="1">
    <location>
        <begin position="42"/>
        <end position="168"/>
    </location>
</feature>